<evidence type="ECO:0000313" key="2">
    <source>
        <dbReference type="Proteomes" id="UP000800200"/>
    </source>
</evidence>
<reference evidence="1" key="1">
    <citation type="journal article" date="2020" name="Stud. Mycol.">
        <title>101 Dothideomycetes genomes: a test case for predicting lifestyles and emergence of pathogens.</title>
        <authorList>
            <person name="Haridas S."/>
            <person name="Albert R."/>
            <person name="Binder M."/>
            <person name="Bloem J."/>
            <person name="Labutti K."/>
            <person name="Salamov A."/>
            <person name="Andreopoulos B."/>
            <person name="Baker S."/>
            <person name="Barry K."/>
            <person name="Bills G."/>
            <person name="Bluhm B."/>
            <person name="Cannon C."/>
            <person name="Castanera R."/>
            <person name="Culley D."/>
            <person name="Daum C."/>
            <person name="Ezra D."/>
            <person name="Gonzalez J."/>
            <person name="Henrissat B."/>
            <person name="Kuo A."/>
            <person name="Liang C."/>
            <person name="Lipzen A."/>
            <person name="Lutzoni F."/>
            <person name="Magnuson J."/>
            <person name="Mondo S."/>
            <person name="Nolan M."/>
            <person name="Ohm R."/>
            <person name="Pangilinan J."/>
            <person name="Park H.-J."/>
            <person name="Ramirez L."/>
            <person name="Alfaro M."/>
            <person name="Sun H."/>
            <person name="Tritt A."/>
            <person name="Yoshinaga Y."/>
            <person name="Zwiers L.-H."/>
            <person name="Turgeon B."/>
            <person name="Goodwin S."/>
            <person name="Spatafora J."/>
            <person name="Crous P."/>
            <person name="Grigoriev I."/>
        </authorList>
    </citation>
    <scope>NUCLEOTIDE SEQUENCE</scope>
    <source>
        <strain evidence="1">CBS 207.26</strain>
    </source>
</reference>
<dbReference type="PANTHER" id="PTHR10622:SF10">
    <property type="entry name" value="HET DOMAIN-CONTAINING PROTEIN"/>
    <property type="match status" value="1"/>
</dbReference>
<dbReference type="OrthoDB" id="3787959at2759"/>
<protein>
    <submittedName>
        <fullName evidence="1">Uncharacterized protein</fullName>
    </submittedName>
</protein>
<proteinExistence type="predicted"/>
<dbReference type="PANTHER" id="PTHR10622">
    <property type="entry name" value="HET DOMAIN-CONTAINING PROTEIN"/>
    <property type="match status" value="1"/>
</dbReference>
<sequence>MRMSWASSWVTTREEDMAYCLLGISDVKMPLLYGEGMKVFIRLQEEIMTNSDDQSLFADHFETATATRSNHLTRRGEIILTSGPQICWQLHFLCLSILILSSRFQIQYLKHRMQWQTVA</sequence>
<accession>A0A6A6EHS6</accession>
<organism evidence="1 2">
    <name type="scientific">Zopfia rhizophila CBS 207.26</name>
    <dbReference type="NCBI Taxonomy" id="1314779"/>
    <lineage>
        <taxon>Eukaryota</taxon>
        <taxon>Fungi</taxon>
        <taxon>Dikarya</taxon>
        <taxon>Ascomycota</taxon>
        <taxon>Pezizomycotina</taxon>
        <taxon>Dothideomycetes</taxon>
        <taxon>Dothideomycetes incertae sedis</taxon>
        <taxon>Zopfiaceae</taxon>
        <taxon>Zopfia</taxon>
    </lineage>
</organism>
<keyword evidence="2" id="KW-1185">Reference proteome</keyword>
<dbReference type="AlphaFoldDB" id="A0A6A6EHS6"/>
<dbReference type="Proteomes" id="UP000800200">
    <property type="component" value="Unassembled WGS sequence"/>
</dbReference>
<evidence type="ECO:0000313" key="1">
    <source>
        <dbReference type="EMBL" id="KAF2190412.1"/>
    </source>
</evidence>
<gene>
    <name evidence="1" type="ORF">K469DRAFT_384353</name>
</gene>
<dbReference type="EMBL" id="ML994618">
    <property type="protein sequence ID" value="KAF2190412.1"/>
    <property type="molecule type" value="Genomic_DNA"/>
</dbReference>
<name>A0A6A6EHS6_9PEZI</name>